<dbReference type="FunFam" id="2.40.160.110:FF:000006">
    <property type="entry name" value="Lysosome-associated membrane glycoprotein 3"/>
    <property type="match status" value="1"/>
</dbReference>
<evidence type="ECO:0000256" key="4">
    <source>
        <dbReference type="ARBA" id="ARBA00004358"/>
    </source>
</evidence>
<comment type="function">
    <text evidence="16">Lysosomal membrane glycoprotein which plays a role in the unfolded protein response (UPR) that contributes to protein degradation and cell survival during proteasomal dysfunction. Plays a role in the process of fusion of the lysosome with the autophagosome, thereby modulating the autophagic process. Promotes hepatocellular lipogenesis through activation of the PI3K/Akt pathway. May also play a role in dendritic cell function and in adaptive immunity.</text>
</comment>
<evidence type="ECO:0000259" key="23">
    <source>
        <dbReference type="Pfam" id="PF01299"/>
    </source>
</evidence>
<evidence type="ECO:0000256" key="15">
    <source>
        <dbReference type="ARBA" id="ARBA00023329"/>
    </source>
</evidence>
<feature type="chain" id="PRO_5034597458" description="Lysosome-associated membrane glycoprotein 3" evidence="22">
    <location>
        <begin position="21"/>
        <end position="403"/>
    </location>
</feature>
<sequence>MPQQLSAVVVLFMSLTVILHDGHQMRAKAFPENRHHLQSTVVATGQATAKPTNPGPHKAVAARWMDGHISLPTAVTMKTPTATLVTTKSDPSASPVTLTLATPNKSHPVTEATISPTSAHSPSSIRPPASTAGTSLSTVSHTTGKTIQPSEQTSLPKTLSMAPHKSTTSQKPSPPTYAPGTSTGSHNVTQTIPPATIVPGPTLAPQPAPAKTGTYQVLNGSRLCIKAEMGIQLIVQEKESVFSPQRYFSIDPNATQASGNCGSRKSSLLLNFKGGSVNLTFTKEENSYYISEVEAYLTVSNPEKVYKGVKSAVVMFETVVGHSFKCVSEQSLQLSPQLQLKTMNVQLQAFDFEGDHFGNVDECSSDYTIVLPVIGAIVVGLCLVGMCVYTIRLRRQSSGYQRL</sequence>
<keyword evidence="12 19" id="KW-1015">Disulfide bond</keyword>
<evidence type="ECO:0000256" key="19">
    <source>
        <dbReference type="PROSITE-ProRule" id="PRU00740"/>
    </source>
</evidence>
<evidence type="ECO:0000256" key="14">
    <source>
        <dbReference type="ARBA" id="ARBA00023228"/>
    </source>
</evidence>
<keyword evidence="25" id="KW-1185">Reference proteome</keyword>
<dbReference type="GO" id="GO:0031902">
    <property type="term" value="C:late endosome membrane"/>
    <property type="evidence" value="ECO:0007669"/>
    <property type="project" value="TreeGrafter"/>
</dbReference>
<name>A0A8D2ASU3_SCIVU</name>
<feature type="region of interest" description="Disordered" evidence="20">
    <location>
        <begin position="86"/>
        <end position="190"/>
    </location>
</feature>
<keyword evidence="7" id="KW-0967">Endosome</keyword>
<comment type="subunit">
    <text evidence="17">Monomer. Interacts with FURIN.</text>
</comment>
<keyword evidence="15" id="KW-0968">Cytoplasmic vesicle</keyword>
<feature type="signal peptide" evidence="22">
    <location>
        <begin position="1"/>
        <end position="20"/>
    </location>
</feature>
<evidence type="ECO:0000256" key="9">
    <source>
        <dbReference type="ARBA" id="ARBA00022989"/>
    </source>
</evidence>
<reference evidence="24" key="2">
    <citation type="submission" date="2025-09" db="UniProtKB">
        <authorList>
            <consortium name="Ensembl"/>
        </authorList>
    </citation>
    <scope>IDENTIFICATION</scope>
</reference>
<dbReference type="Ensembl" id="ENSSVLT00005007027.1">
    <property type="protein sequence ID" value="ENSSVLP00005006307.1"/>
    <property type="gene ID" value="ENSSVLG00005005088.1"/>
</dbReference>
<evidence type="ECO:0000313" key="24">
    <source>
        <dbReference type="Ensembl" id="ENSSVLP00005006307.1"/>
    </source>
</evidence>
<protein>
    <recommendedName>
        <fullName evidence="18">Lysosome-associated membrane glycoprotein 3</fullName>
    </recommendedName>
</protein>
<dbReference type="PANTHER" id="PTHR11506:SF30">
    <property type="entry name" value="LYSOSOME-ASSOCIATED MEMBRANE GLYCOPROTEIN 3"/>
    <property type="match status" value="1"/>
</dbReference>
<accession>A0A8D2ASU3</accession>
<keyword evidence="5 19" id="KW-0812">Transmembrane</keyword>
<evidence type="ECO:0000256" key="5">
    <source>
        <dbReference type="ARBA" id="ARBA00022692"/>
    </source>
</evidence>
<feature type="compositionally biased region" description="Polar residues" evidence="20">
    <location>
        <begin position="179"/>
        <end position="190"/>
    </location>
</feature>
<dbReference type="GO" id="GO:0097233">
    <property type="term" value="C:alveolar lamellar body membrane"/>
    <property type="evidence" value="ECO:0007669"/>
    <property type="project" value="UniProtKB-ARBA"/>
</dbReference>
<keyword evidence="11 19" id="KW-0472">Membrane</keyword>
<feature type="compositionally biased region" description="Polar residues" evidence="20">
    <location>
        <begin position="86"/>
        <end position="124"/>
    </location>
</feature>
<comment type="caution">
    <text evidence="19">Lacks conserved residue(s) required for the propagation of feature annotation.</text>
</comment>
<dbReference type="PROSITE" id="PS51407">
    <property type="entry name" value="LAMP_3"/>
    <property type="match status" value="1"/>
</dbReference>
<organism evidence="24 25">
    <name type="scientific">Sciurus vulgaris</name>
    <name type="common">Eurasian red squirrel</name>
    <dbReference type="NCBI Taxonomy" id="55149"/>
    <lineage>
        <taxon>Eukaryota</taxon>
        <taxon>Metazoa</taxon>
        <taxon>Chordata</taxon>
        <taxon>Craniata</taxon>
        <taxon>Vertebrata</taxon>
        <taxon>Euteleostomi</taxon>
        <taxon>Mammalia</taxon>
        <taxon>Eutheria</taxon>
        <taxon>Euarchontoglires</taxon>
        <taxon>Glires</taxon>
        <taxon>Rodentia</taxon>
        <taxon>Sciuromorpha</taxon>
        <taxon>Sciuridae</taxon>
        <taxon>Sciurinae</taxon>
        <taxon>Sciurini</taxon>
        <taxon>Sciurus</taxon>
    </lineage>
</organism>
<dbReference type="GeneTree" id="ENSGT00940000164015"/>
<evidence type="ECO:0000256" key="12">
    <source>
        <dbReference type="ARBA" id="ARBA00023157"/>
    </source>
</evidence>
<keyword evidence="8" id="KW-0391">Immunity</keyword>
<dbReference type="Pfam" id="PF01299">
    <property type="entry name" value="Lamp2-like_luminal"/>
    <property type="match status" value="1"/>
</dbReference>
<comment type="subcellular location">
    <subcellularLocation>
        <location evidence="2">Cell surface</location>
    </subcellularLocation>
    <subcellularLocation>
        <location evidence="4">Cytoplasmic vesicle membrane</location>
        <topology evidence="4">Single-pass type I membrane protein</topology>
    </subcellularLocation>
    <subcellularLocation>
        <location evidence="1">Early endosome membrane</location>
        <topology evidence="1">Single-pass type I membrane protein</topology>
    </subcellularLocation>
    <subcellularLocation>
        <location evidence="3 19">Lysosome membrane</location>
        <topology evidence="3 19">Single-pass type I membrane protein</topology>
    </subcellularLocation>
</comment>
<dbReference type="GO" id="GO:0009986">
    <property type="term" value="C:cell surface"/>
    <property type="evidence" value="ECO:0007669"/>
    <property type="project" value="UniProtKB-SubCell"/>
</dbReference>
<evidence type="ECO:0000256" key="1">
    <source>
        <dbReference type="ARBA" id="ARBA00004158"/>
    </source>
</evidence>
<keyword evidence="10" id="KW-1064">Adaptive immunity</keyword>
<dbReference type="AlphaFoldDB" id="A0A8D2ASU3"/>
<dbReference type="Proteomes" id="UP000694564">
    <property type="component" value="Chromosome 10"/>
</dbReference>
<feature type="transmembrane region" description="Helical" evidence="21">
    <location>
        <begin position="369"/>
        <end position="391"/>
    </location>
</feature>
<dbReference type="GO" id="GO:0002250">
    <property type="term" value="P:adaptive immune response"/>
    <property type="evidence" value="ECO:0007669"/>
    <property type="project" value="UniProtKB-KW"/>
</dbReference>
<comment type="similarity">
    <text evidence="19">Belongs to the LAMP family.</text>
</comment>
<feature type="compositionally biased region" description="Polar residues" evidence="20">
    <location>
        <begin position="131"/>
        <end position="157"/>
    </location>
</feature>
<evidence type="ECO:0000256" key="6">
    <source>
        <dbReference type="ARBA" id="ARBA00022729"/>
    </source>
</evidence>
<evidence type="ECO:0000256" key="18">
    <source>
        <dbReference type="ARBA" id="ARBA00074382"/>
    </source>
</evidence>
<evidence type="ECO:0000256" key="21">
    <source>
        <dbReference type="SAM" id="Phobius"/>
    </source>
</evidence>
<evidence type="ECO:0000256" key="7">
    <source>
        <dbReference type="ARBA" id="ARBA00022753"/>
    </source>
</evidence>
<evidence type="ECO:0000313" key="25">
    <source>
        <dbReference type="Proteomes" id="UP000694564"/>
    </source>
</evidence>
<feature type="disulfide bond" evidence="19">
    <location>
        <begin position="326"/>
        <end position="363"/>
    </location>
</feature>
<dbReference type="GO" id="GO:0005886">
    <property type="term" value="C:plasma membrane"/>
    <property type="evidence" value="ECO:0007669"/>
    <property type="project" value="TreeGrafter"/>
</dbReference>
<evidence type="ECO:0000256" key="8">
    <source>
        <dbReference type="ARBA" id="ARBA00022859"/>
    </source>
</evidence>
<keyword evidence="6 22" id="KW-0732">Signal</keyword>
<proteinExistence type="inferred from homology"/>
<dbReference type="InterPro" id="IPR002000">
    <property type="entry name" value="Lysosome-assoc_membr_glycop"/>
</dbReference>
<dbReference type="PRINTS" id="PR00336">
    <property type="entry name" value="LYSASSOCTDMP"/>
</dbReference>
<reference evidence="24" key="1">
    <citation type="submission" date="2025-08" db="UniProtKB">
        <authorList>
            <consortium name="Ensembl"/>
        </authorList>
    </citation>
    <scope>IDENTIFICATION</scope>
</reference>
<keyword evidence="9 21" id="KW-1133">Transmembrane helix</keyword>
<evidence type="ECO:0000256" key="20">
    <source>
        <dbReference type="SAM" id="MobiDB-lite"/>
    </source>
</evidence>
<feature type="domain" description="Lysosome-associated membrane glycoprotein 2-like luminal" evidence="23">
    <location>
        <begin position="211"/>
        <end position="353"/>
    </location>
</feature>
<dbReference type="GO" id="GO:0072594">
    <property type="term" value="P:establishment of protein localization to organelle"/>
    <property type="evidence" value="ECO:0007669"/>
    <property type="project" value="TreeGrafter"/>
</dbReference>
<dbReference type="GO" id="GO:0031901">
    <property type="term" value="C:early endosome membrane"/>
    <property type="evidence" value="ECO:0007669"/>
    <property type="project" value="UniProtKB-SubCell"/>
</dbReference>
<evidence type="ECO:0000256" key="10">
    <source>
        <dbReference type="ARBA" id="ARBA00023130"/>
    </source>
</evidence>
<keyword evidence="14 19" id="KW-0458">Lysosome</keyword>
<evidence type="ECO:0000256" key="2">
    <source>
        <dbReference type="ARBA" id="ARBA00004241"/>
    </source>
</evidence>
<evidence type="ECO:0000256" key="17">
    <source>
        <dbReference type="ARBA" id="ARBA00063533"/>
    </source>
</evidence>
<evidence type="ECO:0000256" key="13">
    <source>
        <dbReference type="ARBA" id="ARBA00023180"/>
    </source>
</evidence>
<dbReference type="Gene3D" id="2.40.160.110">
    <property type="match status" value="1"/>
</dbReference>
<keyword evidence="13" id="KW-0325">Glycoprotein</keyword>
<dbReference type="PANTHER" id="PTHR11506">
    <property type="entry name" value="LYSOSOME-ASSOCIATED MEMBRANE GLYCOPROTEIN"/>
    <property type="match status" value="1"/>
</dbReference>
<dbReference type="GO" id="GO:0005765">
    <property type="term" value="C:lysosomal membrane"/>
    <property type="evidence" value="ECO:0007669"/>
    <property type="project" value="UniProtKB-SubCell"/>
</dbReference>
<dbReference type="InterPro" id="IPR048528">
    <property type="entry name" value="Lamp2-like_luminal"/>
</dbReference>
<evidence type="ECO:0000256" key="11">
    <source>
        <dbReference type="ARBA" id="ARBA00023136"/>
    </source>
</evidence>
<evidence type="ECO:0000256" key="16">
    <source>
        <dbReference type="ARBA" id="ARBA00060358"/>
    </source>
</evidence>
<evidence type="ECO:0000256" key="22">
    <source>
        <dbReference type="SAM" id="SignalP"/>
    </source>
</evidence>
<evidence type="ECO:0000256" key="3">
    <source>
        <dbReference type="ARBA" id="ARBA00004352"/>
    </source>
</evidence>